<accession>A0A0F9NZ72</accession>
<protein>
    <submittedName>
        <fullName evidence="1">Uncharacterized protein</fullName>
    </submittedName>
</protein>
<proteinExistence type="predicted"/>
<gene>
    <name evidence="1" type="ORF">LCGC14_0891550</name>
</gene>
<comment type="caution">
    <text evidence="1">The sequence shown here is derived from an EMBL/GenBank/DDBJ whole genome shotgun (WGS) entry which is preliminary data.</text>
</comment>
<name>A0A0F9NZ72_9ZZZZ</name>
<dbReference type="AlphaFoldDB" id="A0A0F9NZ72"/>
<evidence type="ECO:0000313" key="1">
    <source>
        <dbReference type="EMBL" id="KKN24770.1"/>
    </source>
</evidence>
<dbReference type="EMBL" id="LAZR01002857">
    <property type="protein sequence ID" value="KKN24770.1"/>
    <property type="molecule type" value="Genomic_DNA"/>
</dbReference>
<reference evidence="1" key="1">
    <citation type="journal article" date="2015" name="Nature">
        <title>Complex archaea that bridge the gap between prokaryotes and eukaryotes.</title>
        <authorList>
            <person name="Spang A."/>
            <person name="Saw J.H."/>
            <person name="Jorgensen S.L."/>
            <person name="Zaremba-Niedzwiedzka K."/>
            <person name="Martijn J."/>
            <person name="Lind A.E."/>
            <person name="van Eijk R."/>
            <person name="Schleper C."/>
            <person name="Guy L."/>
            <person name="Ettema T.J."/>
        </authorList>
    </citation>
    <scope>NUCLEOTIDE SEQUENCE</scope>
</reference>
<organism evidence="1">
    <name type="scientific">marine sediment metagenome</name>
    <dbReference type="NCBI Taxonomy" id="412755"/>
    <lineage>
        <taxon>unclassified sequences</taxon>
        <taxon>metagenomes</taxon>
        <taxon>ecological metagenomes</taxon>
    </lineage>
</organism>
<sequence length="95" mass="11067">MYYPGLEGEKVSEMSEEDILDRISELNIRLSIAYNMSSSDAVFQLQGLLDHYNEALREKVEAEMQKIIDEDPKLGRKVINIDWPDPNEKDDKKHK</sequence>